<feature type="transmembrane region" description="Helical" evidence="6">
    <location>
        <begin position="398"/>
        <end position="416"/>
    </location>
</feature>
<feature type="transmembrane region" description="Helical" evidence="6">
    <location>
        <begin position="20"/>
        <end position="39"/>
    </location>
</feature>
<evidence type="ECO:0000256" key="1">
    <source>
        <dbReference type="ARBA" id="ARBA00004141"/>
    </source>
</evidence>
<dbReference type="Proteomes" id="UP000216339">
    <property type="component" value="Unassembled WGS sequence"/>
</dbReference>
<comment type="caution">
    <text evidence="7">The sequence shown here is derived from an EMBL/GenBank/DDBJ whole genome shotgun (WGS) entry which is preliminary data.</text>
</comment>
<evidence type="ECO:0000313" key="7">
    <source>
        <dbReference type="EMBL" id="PAP75452.1"/>
    </source>
</evidence>
<reference evidence="7 8" key="1">
    <citation type="submission" date="2016-11" db="EMBL/GenBank/DDBJ databases">
        <title>Study of marine rhodopsin-containing bacteria.</title>
        <authorList>
            <person name="Yoshizawa S."/>
            <person name="Kumagai Y."/>
            <person name="Kogure K."/>
        </authorList>
    </citation>
    <scope>NUCLEOTIDE SEQUENCE [LARGE SCALE GENOMIC DNA]</scope>
    <source>
        <strain evidence="7 8">SAORIC-28</strain>
    </source>
</reference>
<evidence type="ECO:0000256" key="6">
    <source>
        <dbReference type="SAM" id="Phobius"/>
    </source>
</evidence>
<dbReference type="InterPro" id="IPR011701">
    <property type="entry name" value="MFS"/>
</dbReference>
<proteinExistence type="predicted"/>
<dbReference type="GO" id="GO:0016020">
    <property type="term" value="C:membrane"/>
    <property type="evidence" value="ECO:0007669"/>
    <property type="project" value="UniProtKB-SubCell"/>
</dbReference>
<dbReference type="GO" id="GO:0022857">
    <property type="term" value="F:transmembrane transporter activity"/>
    <property type="evidence" value="ECO:0007669"/>
    <property type="project" value="InterPro"/>
</dbReference>
<feature type="transmembrane region" description="Helical" evidence="6">
    <location>
        <begin position="150"/>
        <end position="170"/>
    </location>
</feature>
<evidence type="ECO:0000256" key="5">
    <source>
        <dbReference type="ARBA" id="ARBA00023136"/>
    </source>
</evidence>
<keyword evidence="8" id="KW-1185">Reference proteome</keyword>
<feature type="transmembrane region" description="Helical" evidence="6">
    <location>
        <begin position="45"/>
        <end position="63"/>
    </location>
</feature>
<dbReference type="Gene3D" id="1.20.1250.20">
    <property type="entry name" value="MFS general substrate transporter like domains"/>
    <property type="match status" value="1"/>
</dbReference>
<accession>A0A271IW82</accession>
<dbReference type="AlphaFoldDB" id="A0A271IW82"/>
<feature type="transmembrane region" description="Helical" evidence="6">
    <location>
        <begin position="279"/>
        <end position="299"/>
    </location>
</feature>
<evidence type="ECO:0000256" key="3">
    <source>
        <dbReference type="ARBA" id="ARBA00022692"/>
    </source>
</evidence>
<dbReference type="EMBL" id="MQWD01000001">
    <property type="protein sequence ID" value="PAP75452.1"/>
    <property type="molecule type" value="Genomic_DNA"/>
</dbReference>
<protein>
    <recommendedName>
        <fullName evidence="9">Major facilitator superfamily (MFS) profile domain-containing protein</fullName>
    </recommendedName>
</protein>
<keyword evidence="3 6" id="KW-0812">Transmembrane</keyword>
<feature type="transmembrane region" description="Helical" evidence="6">
    <location>
        <begin position="311"/>
        <end position="332"/>
    </location>
</feature>
<sequence length="458" mass="47049">MPTLPSLSASRPLRLTTVTAMYVAQGIQIGLIITAFPAYLAAQGVAPAVIGGWVSVSVLPWTLKLVYAPVMERYTVLAMGRRRPWMLAGTTGGALGYAAMALVPDPLAHLGLLTAMMVAGSLFLALQDIATDALVVDVVPLDEQGRANGLMWGGKVLGTAATATVASWLFGRVGVSATFALAGGATLAFVLLPLLLRERPGERLLPWTAGKASAVAEALQPDGWGEIGRGLRRVVVFPAVLLAAALGFVLQLSEGLFDAYGPVFTVQHLGWADAAFSNAMAVAKLVGGVVGMVGGGLLVRRLGWTGAVGGALLTLAAVGVGMGLAPALWGTALVVQGYLLLAVTAQTLATIAFFATCMALCWRPVAAVQFALFMAVANVGYISGSGAMGLLVATLSPAQVFFALAAVPIAGATLLLRLDVAAHVARLAALDRAYVPDVLDAMPEPSRPPAPLEPAEVL</sequence>
<dbReference type="Pfam" id="PF07690">
    <property type="entry name" value="MFS_1"/>
    <property type="match status" value="1"/>
</dbReference>
<evidence type="ECO:0008006" key="9">
    <source>
        <dbReference type="Google" id="ProtNLM"/>
    </source>
</evidence>
<keyword evidence="5 6" id="KW-0472">Membrane</keyword>
<dbReference type="InterPro" id="IPR004752">
    <property type="entry name" value="AmpG_permease/AT-1"/>
</dbReference>
<feature type="transmembrane region" description="Helical" evidence="6">
    <location>
        <begin position="176"/>
        <end position="196"/>
    </location>
</feature>
<organism evidence="7 8">
    <name type="scientific">Rubrivirga marina</name>
    <dbReference type="NCBI Taxonomy" id="1196024"/>
    <lineage>
        <taxon>Bacteria</taxon>
        <taxon>Pseudomonadati</taxon>
        <taxon>Rhodothermota</taxon>
        <taxon>Rhodothermia</taxon>
        <taxon>Rhodothermales</taxon>
        <taxon>Rubricoccaceae</taxon>
        <taxon>Rubrivirga</taxon>
    </lineage>
</organism>
<feature type="transmembrane region" description="Helical" evidence="6">
    <location>
        <begin position="338"/>
        <end position="361"/>
    </location>
</feature>
<keyword evidence="2" id="KW-0813">Transport</keyword>
<feature type="transmembrane region" description="Helical" evidence="6">
    <location>
        <begin position="370"/>
        <end position="392"/>
    </location>
</feature>
<evidence type="ECO:0000313" key="8">
    <source>
        <dbReference type="Proteomes" id="UP000216339"/>
    </source>
</evidence>
<dbReference type="RefSeq" id="WP_179299450.1">
    <property type="nucleotide sequence ID" value="NZ_MQWD01000001.1"/>
</dbReference>
<keyword evidence="4 6" id="KW-1133">Transmembrane helix</keyword>
<dbReference type="PANTHER" id="PTHR12778">
    <property type="entry name" value="SOLUTE CARRIER FAMILY 33 ACETYL-COA TRANSPORTER -RELATED"/>
    <property type="match status" value="1"/>
</dbReference>
<name>A0A271IW82_9BACT</name>
<dbReference type="PANTHER" id="PTHR12778:SF10">
    <property type="entry name" value="MAJOR FACILITATOR SUPERFAMILY DOMAIN-CONTAINING PROTEIN 3"/>
    <property type="match status" value="1"/>
</dbReference>
<evidence type="ECO:0000256" key="4">
    <source>
        <dbReference type="ARBA" id="ARBA00022989"/>
    </source>
</evidence>
<comment type="subcellular location">
    <subcellularLocation>
        <location evidence="1">Membrane</location>
        <topology evidence="1">Multi-pass membrane protein</topology>
    </subcellularLocation>
</comment>
<feature type="transmembrane region" description="Helical" evidence="6">
    <location>
        <begin position="84"/>
        <end position="103"/>
    </location>
</feature>
<feature type="transmembrane region" description="Helical" evidence="6">
    <location>
        <begin position="109"/>
        <end position="129"/>
    </location>
</feature>
<feature type="transmembrane region" description="Helical" evidence="6">
    <location>
        <begin position="234"/>
        <end position="253"/>
    </location>
</feature>
<dbReference type="SUPFAM" id="SSF103473">
    <property type="entry name" value="MFS general substrate transporter"/>
    <property type="match status" value="1"/>
</dbReference>
<evidence type="ECO:0000256" key="2">
    <source>
        <dbReference type="ARBA" id="ARBA00022448"/>
    </source>
</evidence>
<gene>
    <name evidence="7" type="ORF">BSZ37_02825</name>
</gene>
<dbReference type="InterPro" id="IPR036259">
    <property type="entry name" value="MFS_trans_sf"/>
</dbReference>